<comment type="caution">
    <text evidence="2">The sequence shown here is derived from an EMBL/GenBank/DDBJ whole genome shotgun (WGS) entry which is preliminary data.</text>
</comment>
<keyword evidence="3" id="KW-1185">Reference proteome</keyword>
<organism evidence="2 3">
    <name type="scientific">Caerostris extrusa</name>
    <name type="common">Bark spider</name>
    <name type="synonym">Caerostris bankana</name>
    <dbReference type="NCBI Taxonomy" id="172846"/>
    <lineage>
        <taxon>Eukaryota</taxon>
        <taxon>Metazoa</taxon>
        <taxon>Ecdysozoa</taxon>
        <taxon>Arthropoda</taxon>
        <taxon>Chelicerata</taxon>
        <taxon>Arachnida</taxon>
        <taxon>Araneae</taxon>
        <taxon>Araneomorphae</taxon>
        <taxon>Entelegynae</taxon>
        <taxon>Araneoidea</taxon>
        <taxon>Araneidae</taxon>
        <taxon>Caerostris</taxon>
    </lineage>
</organism>
<protein>
    <submittedName>
        <fullName evidence="2">Uncharacterized protein</fullName>
    </submittedName>
</protein>
<name>A0AAV4UQ65_CAEEX</name>
<feature type="transmembrane region" description="Helical" evidence="1">
    <location>
        <begin position="129"/>
        <end position="151"/>
    </location>
</feature>
<keyword evidence="1" id="KW-0472">Membrane</keyword>
<dbReference type="AlphaFoldDB" id="A0AAV4UQ65"/>
<keyword evidence="1" id="KW-1133">Transmembrane helix</keyword>
<sequence length="216" mass="24622">MQIHPKVSPSNEKQLTNCLLKGLLMPEAFLPLVEALVLHCSLSLFYNPLDVGHSKELFGCVSLIKGSTMDEGQPLHFNFRHTLHVHLFQSLHIRYTILHRLAGTNLTLPVFLLITTLKCHHKKSRFRVIALFICLPQFIFFRVLVLLTVTVDSHSEKDSYKTSRPSCSYLHLKVNTYIGKEHNKSVGWGVLLGRNMEEECFRLRSDSGSSVQNILV</sequence>
<dbReference type="EMBL" id="BPLR01013266">
    <property type="protein sequence ID" value="GIY60026.1"/>
    <property type="molecule type" value="Genomic_DNA"/>
</dbReference>
<proteinExistence type="predicted"/>
<evidence type="ECO:0000313" key="2">
    <source>
        <dbReference type="EMBL" id="GIY60026.1"/>
    </source>
</evidence>
<reference evidence="2 3" key="1">
    <citation type="submission" date="2021-06" db="EMBL/GenBank/DDBJ databases">
        <title>Caerostris extrusa draft genome.</title>
        <authorList>
            <person name="Kono N."/>
            <person name="Arakawa K."/>
        </authorList>
    </citation>
    <scope>NUCLEOTIDE SEQUENCE [LARGE SCALE GENOMIC DNA]</scope>
</reference>
<dbReference type="Proteomes" id="UP001054945">
    <property type="component" value="Unassembled WGS sequence"/>
</dbReference>
<keyword evidence="1" id="KW-0812">Transmembrane</keyword>
<gene>
    <name evidence="2" type="ORF">CEXT_606971</name>
</gene>
<evidence type="ECO:0000313" key="3">
    <source>
        <dbReference type="Proteomes" id="UP001054945"/>
    </source>
</evidence>
<accession>A0AAV4UQ65</accession>
<evidence type="ECO:0000256" key="1">
    <source>
        <dbReference type="SAM" id="Phobius"/>
    </source>
</evidence>